<evidence type="ECO:0000313" key="2">
    <source>
        <dbReference type="Proteomes" id="UP000016927"/>
    </source>
</evidence>
<protein>
    <submittedName>
        <fullName evidence="1">Uncharacterized protein</fullName>
    </submittedName>
</protein>
<organism evidence="1 2">
    <name type="scientific">Nosema bombycis (strain CQ1 / CVCC 102059)</name>
    <name type="common">Microsporidian parasite</name>
    <name type="synonym">Pebrine of silkworm</name>
    <dbReference type="NCBI Taxonomy" id="578461"/>
    <lineage>
        <taxon>Eukaryota</taxon>
        <taxon>Fungi</taxon>
        <taxon>Fungi incertae sedis</taxon>
        <taxon>Microsporidia</taxon>
        <taxon>Nosematidae</taxon>
        <taxon>Nosema</taxon>
    </lineage>
</organism>
<gene>
    <name evidence="1" type="ORF">NBO_36g0004</name>
</gene>
<dbReference type="Proteomes" id="UP000016927">
    <property type="component" value="Unassembled WGS sequence"/>
</dbReference>
<accession>R0MMP5</accession>
<dbReference type="HOGENOM" id="CLU_2264486_0_0_1"/>
<keyword evidence="2" id="KW-1185">Reference proteome</keyword>
<proteinExistence type="predicted"/>
<dbReference type="VEuPathDB" id="MicrosporidiaDB:NBO_36g0004"/>
<dbReference type="AlphaFoldDB" id="R0MMP5"/>
<reference evidence="1 2" key="1">
    <citation type="journal article" date="2013" name="BMC Genomics">
        <title>Comparative genomics of parasitic silkworm microsporidia reveal an association between genome expansion and host adaptation.</title>
        <authorList>
            <person name="Pan G."/>
            <person name="Xu J."/>
            <person name="Li T."/>
            <person name="Xia Q."/>
            <person name="Liu S.L."/>
            <person name="Zhang G."/>
            <person name="Li S."/>
            <person name="Li C."/>
            <person name="Liu H."/>
            <person name="Yang L."/>
            <person name="Liu T."/>
            <person name="Zhang X."/>
            <person name="Wu Z."/>
            <person name="Fan W."/>
            <person name="Dang X."/>
            <person name="Xiang H."/>
            <person name="Tao M."/>
            <person name="Li Y."/>
            <person name="Hu J."/>
            <person name="Li Z."/>
            <person name="Lin L."/>
            <person name="Luo J."/>
            <person name="Geng L."/>
            <person name="Wang L."/>
            <person name="Long M."/>
            <person name="Wan Y."/>
            <person name="He N."/>
            <person name="Zhang Z."/>
            <person name="Lu C."/>
            <person name="Keeling P.J."/>
            <person name="Wang J."/>
            <person name="Xiang Z."/>
            <person name="Zhou Z."/>
        </authorList>
    </citation>
    <scope>NUCLEOTIDE SEQUENCE [LARGE SCALE GENOMIC DNA]</scope>
    <source>
        <strain evidence="2">CQ1 / CVCC 102059</strain>
    </source>
</reference>
<sequence length="103" mass="11846">MVKNRNVEEISCSLYNALQNAIDLLNQTERNNYILIAEAEKNTQINEDTKIVSTTESDLNYLSTIDVENYLPSNSQAFNLENYEINNFIGETQNSTNETNFDR</sequence>
<dbReference type="EMBL" id="KB908944">
    <property type="protein sequence ID" value="EOB14143.1"/>
    <property type="molecule type" value="Genomic_DNA"/>
</dbReference>
<name>R0MMP5_NOSB1</name>
<evidence type="ECO:0000313" key="1">
    <source>
        <dbReference type="EMBL" id="EOB14143.1"/>
    </source>
</evidence>